<evidence type="ECO:0000256" key="5">
    <source>
        <dbReference type="ARBA" id="ARBA00022692"/>
    </source>
</evidence>
<protein>
    <submittedName>
        <fullName evidence="17">Nematode cuticle collagen N-terminal domain-containing protein</fullName>
    </submittedName>
</protein>
<dbReference type="GO" id="GO:0015280">
    <property type="term" value="F:ligand-gated sodium channel activity"/>
    <property type="evidence" value="ECO:0007669"/>
    <property type="project" value="TreeGrafter"/>
</dbReference>
<dbReference type="PANTHER" id="PTHR11690">
    <property type="entry name" value="AMILORIDE-SENSITIVE SODIUM CHANNEL-RELATED"/>
    <property type="match status" value="1"/>
</dbReference>
<evidence type="ECO:0000256" key="12">
    <source>
        <dbReference type="ARBA" id="ARBA00023303"/>
    </source>
</evidence>
<dbReference type="PANTHER" id="PTHR11690:SF296">
    <property type="entry name" value="DEGENERIN-LIKE PROTEIN DEL-10"/>
    <property type="match status" value="1"/>
</dbReference>
<comment type="subcellular location">
    <subcellularLocation>
        <location evidence="1">Membrane</location>
        <topology evidence="1">Multi-pass membrane protein</topology>
    </subcellularLocation>
</comment>
<feature type="region of interest" description="Disordered" evidence="14">
    <location>
        <begin position="90"/>
        <end position="115"/>
    </location>
</feature>
<feature type="compositionally biased region" description="Acidic residues" evidence="14">
    <location>
        <begin position="488"/>
        <end position="506"/>
    </location>
</feature>
<keyword evidence="7" id="KW-0915">Sodium</keyword>
<feature type="transmembrane region" description="Helical" evidence="15">
    <location>
        <begin position="149"/>
        <end position="167"/>
    </location>
</feature>
<dbReference type="PRINTS" id="PR01078">
    <property type="entry name" value="AMINACHANNEL"/>
</dbReference>
<comment type="similarity">
    <text evidence="2 13">Belongs to the amiloride-sensitive sodium channel (TC 1.A.6) family.</text>
</comment>
<dbReference type="Pfam" id="PF00858">
    <property type="entry name" value="ASC"/>
    <property type="match status" value="2"/>
</dbReference>
<keyword evidence="6 15" id="KW-1133">Transmembrane helix</keyword>
<feature type="region of interest" description="Disordered" evidence="14">
    <location>
        <begin position="14"/>
        <end position="43"/>
    </location>
</feature>
<evidence type="ECO:0000256" key="2">
    <source>
        <dbReference type="ARBA" id="ARBA00007193"/>
    </source>
</evidence>
<dbReference type="AlphaFoldDB" id="A0AAF5I4D5"/>
<keyword evidence="9 15" id="KW-0472">Membrane</keyword>
<keyword evidence="4 13" id="KW-0894">Sodium channel</keyword>
<keyword evidence="16" id="KW-1185">Reference proteome</keyword>
<keyword evidence="10" id="KW-0325">Glycoprotein</keyword>
<evidence type="ECO:0000256" key="4">
    <source>
        <dbReference type="ARBA" id="ARBA00022461"/>
    </source>
</evidence>
<sequence length="1443" mass="168176">MPSKLNRIFQHVVSPNNENNSLNKRNNKRSQSDKNNFTNSLSKSKQSIVGIKNTGQCNSINSLNINSSNIDIHMVDSDNIEYVDCGMSKEFSPSTERQQSQNDNLSNTNNPSDIYINDEEEPTVMAVLEGSNIDGIRHIRSTETPKVRIMWSFVITVFVFLAIFQIVTQMKMYLNTPVATNIEALYPPKINFPTVAICNNNQYRLTYLTGARLLNRKSSSEIKEDNTTDIFDKALQLAKDIDAVKFLRNAAHWKSRMILKCELPNGTRCRISDFQAVWTLTGLCWAINTDPYNPIEITGAGNNNALKLLLNVERYERIENCNKKVRTESLPGLKILIYNQTDIPISSLDGVNVPPGYTMDIPFRMVHRVKIPGMNCIEESHEDKIKGKNMGDLSNIKACPIRRQMEDIEKKCLCSMRRSYDPNPIQNITFCNVEQYFKCVQPLVKKNFASGLTRKECKASCEEIDYIAWQDMNELPNNIFPKLIEAEDEEDEQDIDDSDSEDEFLSTDDSKGDEHFRCKENQYLDDITVIRIKREAQRAFEKQTRYQEDIHLRTTRLIERFREATDAISNLKWGWTGKNFEGVYSRLLKNIECYRNMSSKHADILNRIRDPNILSEGIKAAAIYRILDAPAFIKNSSKYKTLTDLKRDYIEKVEDMLKQVNDYHEMLLTISKIYSEDQYHFKLSNKLERMERIKELINQYENGKLQRRIWADKMQSRNMRHFFDEDLYDSWYNIIIKDLDGTILNSINKIEHLSEKIKGSWDSNENIEFGTIVLFGDINEENKNMLQLFINDAFPCTMENVRNETMLMLSNFRKSMQNFQSAYTNLFKKELPEYLENFEFGDKFIKENFAQVNVFLHKMNVEYWKQESTYSIWSLACDVGGALGLFLGASLLTIIELIYLCIYYGMCKPKFWKNNKLLNNTIYTTKEYSSEMWKKSKEKIKNINEKNCCQYCICCKNNNKSSNSDENSLKNNSFIRNFKNMIKNLRNQKNNNDIFANDNDFEFNTTGMTESQLKYRKQKNLDPGLVDPLLEKEDFSTEFQLQDIWYDDILKNKDNLSTFAEKNGLNKDENDNLNNDEIKIKVENINQDNEKEKSIYSNNLLEPIKKKIDDDNICTNLTKSIYPINNMNNILDPFEKNENLNHDNISEEVKKKSETDIPTIINYESAISSNIPLLAFSSPQLYKKDESNLYIKNYKKKDDENSNINSSLEDDKSTFIKITLNTKYRDILIYNIFKNTFIITVECGITSKKIIAKYSKKSVTSLLFLKNDLKKDKTKFNSTNFMTNHFCLLLIEKTSIEKNICIEKDPIIQILKSIDIQKIIPEENIKNKYGLRSTLKLNRYERLLINKNASISNEMAVIILVFILTVIIIFMGIICIVIASLTSEKEKINSLQNYYKSLNLYDKEACFEKTKLLLENFKNDFEEEFLPEYAYHSHKLYTGINKD</sequence>
<feature type="region of interest" description="Disordered" evidence="14">
    <location>
        <begin position="488"/>
        <end position="513"/>
    </location>
</feature>
<organism evidence="16 17">
    <name type="scientific">Strongyloides stercoralis</name>
    <name type="common">Threadworm</name>
    <dbReference type="NCBI Taxonomy" id="6248"/>
    <lineage>
        <taxon>Eukaryota</taxon>
        <taxon>Metazoa</taxon>
        <taxon>Ecdysozoa</taxon>
        <taxon>Nematoda</taxon>
        <taxon>Chromadorea</taxon>
        <taxon>Rhabditida</taxon>
        <taxon>Tylenchina</taxon>
        <taxon>Panagrolaimomorpha</taxon>
        <taxon>Strongyloidoidea</taxon>
        <taxon>Strongyloididae</taxon>
        <taxon>Strongyloides</taxon>
    </lineage>
</organism>
<evidence type="ECO:0000256" key="9">
    <source>
        <dbReference type="ARBA" id="ARBA00023136"/>
    </source>
</evidence>
<evidence type="ECO:0000256" key="14">
    <source>
        <dbReference type="SAM" id="MobiDB-lite"/>
    </source>
</evidence>
<reference evidence="17" key="1">
    <citation type="submission" date="2024-02" db="UniProtKB">
        <authorList>
            <consortium name="WormBaseParasite"/>
        </authorList>
    </citation>
    <scope>IDENTIFICATION</scope>
</reference>
<evidence type="ECO:0000256" key="10">
    <source>
        <dbReference type="ARBA" id="ARBA00023180"/>
    </source>
</evidence>
<dbReference type="Proteomes" id="UP000035681">
    <property type="component" value="Unplaced"/>
</dbReference>
<dbReference type="GO" id="GO:0005886">
    <property type="term" value="C:plasma membrane"/>
    <property type="evidence" value="ECO:0007669"/>
    <property type="project" value="TreeGrafter"/>
</dbReference>
<name>A0AAF5I4D5_STRER</name>
<evidence type="ECO:0000256" key="1">
    <source>
        <dbReference type="ARBA" id="ARBA00004141"/>
    </source>
</evidence>
<feature type="compositionally biased region" description="Polar residues" evidence="14">
    <location>
        <begin position="91"/>
        <end position="112"/>
    </location>
</feature>
<feature type="transmembrane region" description="Helical" evidence="15">
    <location>
        <begin position="1357"/>
        <end position="1381"/>
    </location>
</feature>
<evidence type="ECO:0000256" key="8">
    <source>
        <dbReference type="ARBA" id="ARBA00023065"/>
    </source>
</evidence>
<evidence type="ECO:0000313" key="16">
    <source>
        <dbReference type="Proteomes" id="UP000035681"/>
    </source>
</evidence>
<dbReference type="Gene3D" id="2.60.470.10">
    <property type="entry name" value="Acid-sensing ion channels like domains"/>
    <property type="match status" value="1"/>
</dbReference>
<evidence type="ECO:0000256" key="15">
    <source>
        <dbReference type="SAM" id="Phobius"/>
    </source>
</evidence>
<evidence type="ECO:0000256" key="13">
    <source>
        <dbReference type="RuleBase" id="RU000679"/>
    </source>
</evidence>
<dbReference type="InterPro" id="IPR001873">
    <property type="entry name" value="ENaC"/>
</dbReference>
<feature type="compositionally biased region" description="Polar residues" evidence="14">
    <location>
        <begin position="33"/>
        <end position="43"/>
    </location>
</feature>
<keyword evidence="5 13" id="KW-0812">Transmembrane</keyword>
<accession>A0AAF5I4D5</accession>
<evidence type="ECO:0000256" key="3">
    <source>
        <dbReference type="ARBA" id="ARBA00022448"/>
    </source>
</evidence>
<proteinExistence type="inferred from homology"/>
<keyword evidence="12 13" id="KW-0407">Ion channel</keyword>
<evidence type="ECO:0000256" key="6">
    <source>
        <dbReference type="ARBA" id="ARBA00022989"/>
    </source>
</evidence>
<evidence type="ECO:0000313" key="17">
    <source>
        <dbReference type="WBParaSite" id="TCONS_00016924.p1"/>
    </source>
</evidence>
<keyword evidence="8 13" id="KW-0406">Ion transport</keyword>
<dbReference type="WBParaSite" id="TCONS_00016924.p1">
    <property type="protein sequence ID" value="TCONS_00016924.p1"/>
    <property type="gene ID" value="XLOC_011584"/>
</dbReference>
<evidence type="ECO:0000256" key="11">
    <source>
        <dbReference type="ARBA" id="ARBA00023201"/>
    </source>
</evidence>
<dbReference type="Gene3D" id="1.10.287.770">
    <property type="entry name" value="YojJ-like"/>
    <property type="match status" value="1"/>
</dbReference>
<keyword evidence="3 13" id="KW-0813">Transport</keyword>
<evidence type="ECO:0000256" key="7">
    <source>
        <dbReference type="ARBA" id="ARBA00023053"/>
    </source>
</evidence>
<keyword evidence="11 13" id="KW-0739">Sodium transport</keyword>